<keyword evidence="3" id="KW-1185">Reference proteome</keyword>
<dbReference type="SUPFAM" id="SSF53649">
    <property type="entry name" value="Alkaline phosphatase-like"/>
    <property type="match status" value="1"/>
</dbReference>
<dbReference type="Proteomes" id="UP001177023">
    <property type="component" value="Unassembled WGS sequence"/>
</dbReference>
<gene>
    <name evidence="2" type="ORF">MSPICULIGERA_LOCUS2510</name>
</gene>
<organism evidence="2 3">
    <name type="scientific">Mesorhabditis spiculigera</name>
    <dbReference type="NCBI Taxonomy" id="96644"/>
    <lineage>
        <taxon>Eukaryota</taxon>
        <taxon>Metazoa</taxon>
        <taxon>Ecdysozoa</taxon>
        <taxon>Nematoda</taxon>
        <taxon>Chromadorea</taxon>
        <taxon>Rhabditida</taxon>
        <taxon>Rhabditina</taxon>
        <taxon>Rhabditomorpha</taxon>
        <taxon>Rhabditoidea</taxon>
        <taxon>Rhabditidae</taxon>
        <taxon>Mesorhabditinae</taxon>
        <taxon>Mesorhabditis</taxon>
    </lineage>
</organism>
<dbReference type="PANTHER" id="PTHR10974">
    <property type="entry name" value="FI08016P-RELATED"/>
    <property type="match status" value="1"/>
</dbReference>
<dbReference type="CDD" id="cd16021">
    <property type="entry name" value="ALP_like"/>
    <property type="match status" value="1"/>
</dbReference>
<name>A0AA36C8L8_9BILA</name>
<accession>A0AA36C8L8</accession>
<evidence type="ECO:0000313" key="2">
    <source>
        <dbReference type="EMBL" id="CAJ0563645.1"/>
    </source>
</evidence>
<sequence length="976" mass="112148">MGMTVRYKNPVANCNRHFKTIVKLENGKMWVDPNRTADVRCRARCYKYIHPLKAEPLEWFAVEGTVTVDCDFVKSECFKKGGTGEASVEHWMHAQIVENNRSTVPQKKPSVKSARPDVFMFVFDSVSSTQARRSLPRSLSFLETKFGGRHFHHLNKVGDNTRPNAYAMFLGWRIYAIRRDSVGGVNADSDHPDVCKYARDNDSVIFREYEKIGYKTMYSEDYGSGTAFSWNCKGFKNPEANHLFRPLRSTWSDDKTLKQYMNNQNCFEWHTAQLDYFGKFLRAYNGTPKFVINWSTAPCHDDPNLLYHADEDFYNFLEKHEKRLQNAFIFFMGDHGPRYGVVARAEMGKREINNPLLHISVPHWLRNNTQLTKNMEENSQRMILQYDIYETLKDILRYAPESNFTDFAYVEREKDNDNNGTSLLRPFPEPLRHRNCRNIAVHTAYCMCEFDKELVYNVTLIKDAKMVVIQEINAIFRQFNVTNLCANHELDQIISIKGFIPTKRTRMFEVFFRSTLGKGEFTVVLKLDDSGRLVRAGEFLRLNNAPSEIEPTRRSIPQQSPVPSPDSEEPGDFVCCTVKHCLSGSFKCEKKRNWEEAQEISRAQGGLKEPKDEPFDEANIIMAETTAGGGLEDVKPEPLGLDALPAPAPENDESVYRVNARHPLSYEPSPDLPPNDITYAMTRICRGCDLPLSQKEFSAHFLLISQGVKCPEAKCNDLLINCPYPDVVIIRAESGKYAGEGGLLQQILELDALKIGRIIHKGGIVAPDFDPTSYKLPPLKVFELLRMPEHVGPSHIRNQCAEWVVNRKNQPVMNYRALMPVDNKRAPVLVDRGYHRKNKEPFVISKFLRRQLKARKTVNTIRIMAKEATLERLLKYPDEDLHRFSQLINKCYLAWSAVHQRAMSKHPLSKRSTLTGLSQMPEPRFDRGLLEMLVDDEDDDVPTYSEADPWTPPPVSMRKEVVEIRVKQEPMSAEDE</sequence>
<dbReference type="EMBL" id="CATQJA010000736">
    <property type="protein sequence ID" value="CAJ0563645.1"/>
    <property type="molecule type" value="Genomic_DNA"/>
</dbReference>
<protein>
    <submittedName>
        <fullName evidence="2">Uncharacterized protein</fullName>
    </submittedName>
</protein>
<dbReference type="AlphaFoldDB" id="A0AA36C8L8"/>
<feature type="region of interest" description="Disordered" evidence="1">
    <location>
        <begin position="548"/>
        <end position="569"/>
    </location>
</feature>
<dbReference type="Pfam" id="PF02995">
    <property type="entry name" value="DUF229"/>
    <property type="match status" value="1"/>
</dbReference>
<feature type="non-terminal residue" evidence="2">
    <location>
        <position position="1"/>
    </location>
</feature>
<reference evidence="2" key="1">
    <citation type="submission" date="2023-06" db="EMBL/GenBank/DDBJ databases">
        <authorList>
            <person name="Delattre M."/>
        </authorList>
    </citation>
    <scope>NUCLEOTIDE SEQUENCE</scope>
    <source>
        <strain evidence="2">AF72</strain>
    </source>
</reference>
<evidence type="ECO:0000256" key="1">
    <source>
        <dbReference type="SAM" id="MobiDB-lite"/>
    </source>
</evidence>
<comment type="caution">
    <text evidence="2">The sequence shown here is derived from an EMBL/GenBank/DDBJ whole genome shotgun (WGS) entry which is preliminary data.</text>
</comment>
<dbReference type="InterPro" id="IPR004245">
    <property type="entry name" value="DUF229"/>
</dbReference>
<dbReference type="InterPro" id="IPR017850">
    <property type="entry name" value="Alkaline_phosphatase_core_sf"/>
</dbReference>
<dbReference type="GO" id="GO:0005615">
    <property type="term" value="C:extracellular space"/>
    <property type="evidence" value="ECO:0007669"/>
    <property type="project" value="TreeGrafter"/>
</dbReference>
<evidence type="ECO:0000313" key="3">
    <source>
        <dbReference type="Proteomes" id="UP001177023"/>
    </source>
</evidence>
<dbReference type="PANTHER" id="PTHR10974:SF75">
    <property type="entry name" value="SULFATASE DOMAIN-CONTAINING PROTEIN"/>
    <property type="match status" value="1"/>
</dbReference>
<dbReference type="Gene3D" id="3.40.720.10">
    <property type="entry name" value="Alkaline Phosphatase, subunit A"/>
    <property type="match status" value="1"/>
</dbReference>
<proteinExistence type="predicted"/>